<proteinExistence type="inferred from homology"/>
<dbReference type="Pfam" id="PF02966">
    <property type="entry name" value="DIM1"/>
    <property type="match status" value="1"/>
</dbReference>
<dbReference type="PIRSF" id="PIRSF017199">
    <property type="entry name" value="mRNA_splic_U5"/>
    <property type="match status" value="1"/>
</dbReference>
<dbReference type="InterPro" id="IPR004123">
    <property type="entry name" value="Dim1"/>
</dbReference>
<dbReference type="GO" id="GO:0000398">
    <property type="term" value="P:mRNA splicing, via spliceosome"/>
    <property type="evidence" value="ECO:0007669"/>
    <property type="project" value="InterPro"/>
</dbReference>
<dbReference type="SUPFAM" id="SSF52833">
    <property type="entry name" value="Thioredoxin-like"/>
    <property type="match status" value="1"/>
</dbReference>
<organism evidence="7 8">
    <name type="scientific">Trypanosoma conorhini</name>
    <dbReference type="NCBI Taxonomy" id="83891"/>
    <lineage>
        <taxon>Eukaryota</taxon>
        <taxon>Discoba</taxon>
        <taxon>Euglenozoa</taxon>
        <taxon>Kinetoplastea</taxon>
        <taxon>Metakinetoplastina</taxon>
        <taxon>Trypanosomatida</taxon>
        <taxon>Trypanosomatidae</taxon>
        <taxon>Trypanosoma</taxon>
    </lineage>
</organism>
<dbReference type="SMART" id="SM01410">
    <property type="entry name" value="DIM1"/>
    <property type="match status" value="1"/>
</dbReference>
<evidence type="ECO:0000313" key="7">
    <source>
        <dbReference type="EMBL" id="RNF13247.1"/>
    </source>
</evidence>
<gene>
    <name evidence="7" type="ORF">Tco025E_06267</name>
</gene>
<sequence>MATAFAWRFCLGPLREVRGEGEMGDLQHLHSAWDVDRHIVLEGDRLVLVRFSHYEAPPPAAAAAADGEGPGGGGLTPHFIATRQMDEVLAALAPKVRKYCVIYAVSTTEVPEFNTMYELGHDREPFALMFFFRNTHIRVDVGTGNNNKINFFIEAEDLLPIIDAAYRAGKSGKAATSSEKKFTTAAVRR</sequence>
<dbReference type="RefSeq" id="XP_029226745.1">
    <property type="nucleotide sequence ID" value="XM_029373147.1"/>
</dbReference>
<dbReference type="AlphaFoldDB" id="A0A3S5IST4"/>
<dbReference type="GO" id="GO:0005682">
    <property type="term" value="C:U5 snRNP"/>
    <property type="evidence" value="ECO:0007669"/>
    <property type="project" value="TreeGrafter"/>
</dbReference>
<keyword evidence="8" id="KW-1185">Reference proteome</keyword>
<dbReference type="PANTHER" id="PTHR12052:SF5">
    <property type="entry name" value="THIOREDOXIN-LIKE PROTEIN 4A"/>
    <property type="match status" value="1"/>
</dbReference>
<dbReference type="EMBL" id="MKKU01000416">
    <property type="protein sequence ID" value="RNF13247.1"/>
    <property type="molecule type" value="Genomic_DNA"/>
</dbReference>
<dbReference type="PANTHER" id="PTHR12052">
    <property type="entry name" value="THIOREDOXIN-LIKE PROTEN 4A, 4B"/>
    <property type="match status" value="1"/>
</dbReference>
<dbReference type="Proteomes" id="UP000284403">
    <property type="component" value="Unassembled WGS sequence"/>
</dbReference>
<evidence type="ECO:0000313" key="8">
    <source>
        <dbReference type="Proteomes" id="UP000284403"/>
    </source>
</evidence>
<accession>A0A3S5IST4</accession>
<keyword evidence="5 6" id="KW-0539">Nucleus</keyword>
<evidence type="ECO:0000256" key="2">
    <source>
        <dbReference type="ARBA" id="ARBA00008241"/>
    </source>
</evidence>
<dbReference type="GO" id="GO:0046540">
    <property type="term" value="C:U4/U6 x U5 tri-snRNP complex"/>
    <property type="evidence" value="ECO:0007669"/>
    <property type="project" value="UniProtKB-UniRule"/>
</dbReference>
<protein>
    <submittedName>
        <fullName evidence="7">Spliceosomal U5 snRNP-specific protein</fullName>
    </submittedName>
</protein>
<name>A0A3S5IST4_9TRYP</name>
<comment type="caution">
    <text evidence="7">The sequence shown here is derived from an EMBL/GenBank/DDBJ whole genome shotgun (WGS) entry which is preliminary data.</text>
</comment>
<evidence type="ECO:0000256" key="5">
    <source>
        <dbReference type="ARBA" id="ARBA00023242"/>
    </source>
</evidence>
<keyword evidence="4 6" id="KW-0508">mRNA splicing</keyword>
<comment type="subcellular location">
    <subcellularLocation>
        <location evidence="1 6">Nucleus</location>
    </subcellularLocation>
</comment>
<dbReference type="Gene3D" id="3.40.30.10">
    <property type="entry name" value="Glutaredoxin"/>
    <property type="match status" value="1"/>
</dbReference>
<evidence type="ECO:0000256" key="3">
    <source>
        <dbReference type="ARBA" id="ARBA00022664"/>
    </source>
</evidence>
<dbReference type="GeneID" id="40319878"/>
<comment type="similarity">
    <text evidence="2 6">Belongs to the DIM1 family.</text>
</comment>
<evidence type="ECO:0000256" key="6">
    <source>
        <dbReference type="PIRNR" id="PIRNR017199"/>
    </source>
</evidence>
<dbReference type="InterPro" id="IPR036249">
    <property type="entry name" value="Thioredoxin-like_sf"/>
</dbReference>
<keyword evidence="3 6" id="KW-0507">mRNA processing</keyword>
<evidence type="ECO:0000256" key="1">
    <source>
        <dbReference type="ARBA" id="ARBA00004123"/>
    </source>
</evidence>
<dbReference type="OrthoDB" id="147752at2759"/>
<dbReference type="GO" id="GO:0005681">
    <property type="term" value="C:spliceosomal complex"/>
    <property type="evidence" value="ECO:0007669"/>
    <property type="project" value="TreeGrafter"/>
</dbReference>
<evidence type="ECO:0000256" key="4">
    <source>
        <dbReference type="ARBA" id="ARBA00023187"/>
    </source>
</evidence>
<reference evidence="7 8" key="1">
    <citation type="journal article" date="2018" name="BMC Genomics">
        <title>Genomic comparison of Trypanosoma conorhini and Trypanosoma rangeli to Trypanosoma cruzi strains of high and low virulence.</title>
        <authorList>
            <person name="Bradwell K.R."/>
            <person name="Koparde V.N."/>
            <person name="Matveyev A.V."/>
            <person name="Serrano M.G."/>
            <person name="Alves J.M."/>
            <person name="Parikh H."/>
            <person name="Huang B."/>
            <person name="Lee V."/>
            <person name="Espinosa-Alvarez O."/>
            <person name="Ortiz P.A."/>
            <person name="Costa-Martins A.G."/>
            <person name="Teixeira M.M."/>
            <person name="Buck G.A."/>
        </authorList>
    </citation>
    <scope>NUCLEOTIDE SEQUENCE [LARGE SCALE GENOMIC DNA]</scope>
    <source>
        <strain evidence="7 8">025E</strain>
    </source>
</reference>